<dbReference type="HOGENOM" id="CLU_915507_0_0_1"/>
<name>K1WIS4_MARBU</name>
<dbReference type="Proteomes" id="UP000006753">
    <property type="component" value="Unassembled WGS sequence"/>
</dbReference>
<dbReference type="PANTHER" id="PTHR35910">
    <property type="entry name" value="2EXR DOMAIN-CONTAINING PROTEIN"/>
    <property type="match status" value="1"/>
</dbReference>
<dbReference type="OrthoDB" id="4737394at2759"/>
<gene>
    <name evidence="2" type="ORF">MBM_08955</name>
</gene>
<feature type="domain" description="2EXR" evidence="1">
    <location>
        <begin position="52"/>
        <end position="136"/>
    </location>
</feature>
<organism evidence="2 3">
    <name type="scientific">Marssonina brunnea f. sp. multigermtubi (strain MB_m1)</name>
    <name type="common">Marssonina leaf spot fungus</name>
    <dbReference type="NCBI Taxonomy" id="1072389"/>
    <lineage>
        <taxon>Eukaryota</taxon>
        <taxon>Fungi</taxon>
        <taxon>Dikarya</taxon>
        <taxon>Ascomycota</taxon>
        <taxon>Pezizomycotina</taxon>
        <taxon>Leotiomycetes</taxon>
        <taxon>Helotiales</taxon>
        <taxon>Drepanopezizaceae</taxon>
        <taxon>Drepanopeziza</taxon>
    </lineage>
</organism>
<protein>
    <recommendedName>
        <fullName evidence="1">2EXR domain-containing protein</fullName>
    </recommendedName>
</protein>
<accession>K1WIS4</accession>
<keyword evidence="3" id="KW-1185">Reference proteome</keyword>
<dbReference type="GeneID" id="18764890"/>
<dbReference type="InterPro" id="IPR045518">
    <property type="entry name" value="2EXR"/>
</dbReference>
<evidence type="ECO:0000313" key="2">
    <source>
        <dbReference type="EMBL" id="EKD12726.1"/>
    </source>
</evidence>
<dbReference type="InParanoid" id="K1WIS4"/>
<dbReference type="EMBL" id="JH921454">
    <property type="protein sequence ID" value="EKD12726.1"/>
    <property type="molecule type" value="Genomic_DNA"/>
</dbReference>
<reference evidence="2 3" key="1">
    <citation type="journal article" date="2012" name="BMC Genomics">
        <title>Sequencing the genome of Marssonina brunnea reveals fungus-poplar co-evolution.</title>
        <authorList>
            <person name="Zhu S."/>
            <person name="Cao Y.-Z."/>
            <person name="Jiang C."/>
            <person name="Tan B.-Y."/>
            <person name="Wang Z."/>
            <person name="Feng S."/>
            <person name="Zhang L."/>
            <person name="Su X.-H."/>
            <person name="Brejova B."/>
            <person name="Vinar T."/>
            <person name="Xu M."/>
            <person name="Wang M.-X."/>
            <person name="Zhang S.-G."/>
            <person name="Huang M.-R."/>
            <person name="Wu R."/>
            <person name="Zhou Y."/>
        </authorList>
    </citation>
    <scope>NUCLEOTIDE SEQUENCE [LARGE SCALE GENOMIC DNA]</scope>
    <source>
        <strain evidence="2 3">MB_m1</strain>
    </source>
</reference>
<sequence>MDSSAREPTTARRNPSRKVITSNAVFSVPIPSVYPPVDKKYKVYDINSKDAFVLFPKLPPELRRMIWRCTYCDPKIVTIFNSGSDEHPKVEASYDVPVALRINFESREYAIQCHQLAFANNLGGNPVYFKCPSDALVIDGTSAMREFIKMKFQSINGIPRWAIEQPLQEKILVLGLYNIRKSFIPCFLLGQPLHIVVLRKSGPAPRRHVEWVEAQKRKLVEGERRRSLFLGRLPRPLVLHIEPLNWKQLQQKIDDLAFPPPPTAVDSQTLPRVKYHRKFAVRKPKAAKGIIFPTRRSLRARKEL</sequence>
<evidence type="ECO:0000313" key="3">
    <source>
        <dbReference type="Proteomes" id="UP000006753"/>
    </source>
</evidence>
<evidence type="ECO:0000259" key="1">
    <source>
        <dbReference type="Pfam" id="PF20150"/>
    </source>
</evidence>
<dbReference type="PANTHER" id="PTHR35910:SF6">
    <property type="entry name" value="2EXR DOMAIN-CONTAINING PROTEIN"/>
    <property type="match status" value="1"/>
</dbReference>
<dbReference type="Pfam" id="PF20150">
    <property type="entry name" value="2EXR"/>
    <property type="match status" value="1"/>
</dbReference>
<dbReference type="RefSeq" id="XP_007296844.1">
    <property type="nucleotide sequence ID" value="XM_007296782.1"/>
</dbReference>
<dbReference type="AlphaFoldDB" id="K1WIS4"/>
<proteinExistence type="predicted"/>
<dbReference type="KEGG" id="mbe:MBM_08955"/>